<evidence type="ECO:0000256" key="2">
    <source>
        <dbReference type="ARBA" id="ARBA00001936"/>
    </source>
</evidence>
<dbReference type="Pfam" id="PF00456">
    <property type="entry name" value="Transketolase_N"/>
    <property type="match status" value="1"/>
</dbReference>
<dbReference type="CDD" id="cd07033">
    <property type="entry name" value="TPP_PYR_DXS_TK_like"/>
    <property type="match status" value="1"/>
</dbReference>
<keyword evidence="9" id="KW-0106">Calcium</keyword>
<dbReference type="CDD" id="cd02012">
    <property type="entry name" value="TPP_TK"/>
    <property type="match status" value="1"/>
</dbReference>
<dbReference type="PANTHER" id="PTHR43195">
    <property type="entry name" value="TRANSKETOLASE"/>
    <property type="match status" value="1"/>
</dbReference>
<dbReference type="Gene3D" id="3.40.50.920">
    <property type="match status" value="1"/>
</dbReference>
<dbReference type="SUPFAM" id="SSF52518">
    <property type="entry name" value="Thiamin diphosphate-binding fold (THDP-binding)"/>
    <property type="match status" value="2"/>
</dbReference>
<dbReference type="GO" id="GO:0030976">
    <property type="term" value="F:thiamine pyrophosphate binding"/>
    <property type="evidence" value="ECO:0007669"/>
    <property type="project" value="TreeGrafter"/>
</dbReference>
<evidence type="ECO:0000256" key="6">
    <source>
        <dbReference type="ARBA" id="ARBA00011738"/>
    </source>
</evidence>
<organism evidence="14 15">
    <name type="scientific">Myxococcus llanfairpwllgwyngyllgogerychwyrndrobwllllantysiliogogogochensis</name>
    <dbReference type="NCBI Taxonomy" id="2590453"/>
    <lineage>
        <taxon>Bacteria</taxon>
        <taxon>Pseudomonadati</taxon>
        <taxon>Myxococcota</taxon>
        <taxon>Myxococcia</taxon>
        <taxon>Myxococcales</taxon>
        <taxon>Cystobacterineae</taxon>
        <taxon>Myxococcaceae</taxon>
        <taxon>Myxococcus</taxon>
    </lineage>
</organism>
<dbReference type="InterPro" id="IPR009014">
    <property type="entry name" value="Transketo_C/PFOR_II"/>
</dbReference>
<keyword evidence="15" id="KW-1185">Reference proteome</keyword>
<dbReference type="Proteomes" id="UP000315369">
    <property type="component" value="Unassembled WGS sequence"/>
</dbReference>
<dbReference type="OrthoDB" id="8732661at2"/>
<evidence type="ECO:0000256" key="9">
    <source>
        <dbReference type="ARBA" id="ARBA00022837"/>
    </source>
</evidence>
<dbReference type="SUPFAM" id="SSF52922">
    <property type="entry name" value="TK C-terminal domain-like"/>
    <property type="match status" value="1"/>
</dbReference>
<evidence type="ECO:0000256" key="7">
    <source>
        <dbReference type="ARBA" id="ARBA00022679"/>
    </source>
</evidence>
<comment type="cofactor">
    <cofactor evidence="4">
        <name>thiamine diphosphate</name>
        <dbReference type="ChEBI" id="CHEBI:58937"/>
    </cofactor>
</comment>
<feature type="domain" description="Transketolase-like pyrimidine-binding" evidence="13">
    <location>
        <begin position="305"/>
        <end position="468"/>
    </location>
</feature>
<dbReference type="NCBIfam" id="NF004559">
    <property type="entry name" value="PRK05899.2-5"/>
    <property type="match status" value="1"/>
</dbReference>
<name>A0A540X3M1_9BACT</name>
<comment type="cofactor">
    <cofactor evidence="1">
        <name>Ca(2+)</name>
        <dbReference type="ChEBI" id="CHEBI:29108"/>
    </cofactor>
</comment>
<comment type="caution">
    <text evidence="14">The sequence shown here is derived from an EMBL/GenBank/DDBJ whole genome shotgun (WGS) entry which is preliminary data.</text>
</comment>
<evidence type="ECO:0000256" key="3">
    <source>
        <dbReference type="ARBA" id="ARBA00001946"/>
    </source>
</evidence>
<protein>
    <submittedName>
        <fullName evidence="14">Transketolase</fullName>
        <ecNumber evidence="14">2.2.1.1</ecNumber>
    </submittedName>
</protein>
<dbReference type="PANTHER" id="PTHR43195:SF1">
    <property type="entry name" value="FI06132P-RELATED"/>
    <property type="match status" value="1"/>
</dbReference>
<evidence type="ECO:0000259" key="13">
    <source>
        <dbReference type="SMART" id="SM00861"/>
    </source>
</evidence>
<dbReference type="EC" id="2.2.1.1" evidence="14"/>
<evidence type="ECO:0000256" key="4">
    <source>
        <dbReference type="ARBA" id="ARBA00001964"/>
    </source>
</evidence>
<comment type="cofactor">
    <cofactor evidence="2">
        <name>Mn(2+)</name>
        <dbReference type="ChEBI" id="CHEBI:29035"/>
    </cofactor>
</comment>
<evidence type="ECO:0000256" key="11">
    <source>
        <dbReference type="ARBA" id="ARBA00023052"/>
    </source>
</evidence>
<evidence type="ECO:0000313" key="14">
    <source>
        <dbReference type="EMBL" id="TQF15823.1"/>
    </source>
</evidence>
<dbReference type="InterPro" id="IPR005474">
    <property type="entry name" value="Transketolase_N"/>
</dbReference>
<dbReference type="Gene3D" id="3.40.50.970">
    <property type="match status" value="2"/>
</dbReference>
<evidence type="ECO:0000256" key="5">
    <source>
        <dbReference type="ARBA" id="ARBA00007131"/>
    </source>
</evidence>
<dbReference type="InterPro" id="IPR029061">
    <property type="entry name" value="THDP-binding"/>
</dbReference>
<dbReference type="EMBL" id="VIFM01000035">
    <property type="protein sequence ID" value="TQF15823.1"/>
    <property type="molecule type" value="Genomic_DNA"/>
</dbReference>
<evidence type="ECO:0000256" key="10">
    <source>
        <dbReference type="ARBA" id="ARBA00022842"/>
    </source>
</evidence>
<gene>
    <name evidence="14" type="ORF">FJV41_11765</name>
</gene>
<comment type="subunit">
    <text evidence="6">Homodimer.</text>
</comment>
<evidence type="ECO:0000256" key="1">
    <source>
        <dbReference type="ARBA" id="ARBA00001913"/>
    </source>
</evidence>
<dbReference type="RefSeq" id="WP_141642544.1">
    <property type="nucleotide sequence ID" value="NZ_VIFM01000035.1"/>
</dbReference>
<feature type="region of interest" description="Disordered" evidence="12">
    <location>
        <begin position="610"/>
        <end position="633"/>
    </location>
</feature>
<comment type="similarity">
    <text evidence="5">Belongs to the transketolase family.</text>
</comment>
<keyword evidence="8" id="KW-0479">Metal-binding</keyword>
<dbReference type="InterPro" id="IPR051424">
    <property type="entry name" value="Transketolase-like"/>
</dbReference>
<dbReference type="InterPro" id="IPR033248">
    <property type="entry name" value="Transketolase_C"/>
</dbReference>
<dbReference type="InterPro" id="IPR020826">
    <property type="entry name" value="Transketolase_BS"/>
</dbReference>
<evidence type="ECO:0000313" key="15">
    <source>
        <dbReference type="Proteomes" id="UP000315369"/>
    </source>
</evidence>
<dbReference type="AlphaFoldDB" id="A0A540X3M1"/>
<sequence length="633" mass="67874">MADTLAELAAQLRVDSIRATTAAGSGHPSSSMSAADIVAVLFQKYLRFDFQNPKAPDNDRFVLSKGHACPVLYAAFKAVGAIDDAELLSLRKLGSRLEGHPNPHVLPLVDVATGSLGQGLAVGVGMALMARLDQRSFRTYVMMGDSETAEGSVWEAFDKASHYQLDNLCALIDMNRLGQSGPTELGWNDEAYVARARAFGWHALAVDGHDLGAIDRALAEAQSTKGKPTCLIFKTEKGHGYSLIANKEGWHGKPLPEDKAREAIQELGGERHLRIEVKKPEATRPAPQESAAPLKLPGYATDEKVATRKVYGDALKALGDAHPDLVALDAEVSNSTYSEELREAHPRRYFEMYIAEQNMVSSGVGMAVLGKRVFISTFAAFLSRAYDQIRMAAVSNATLHLCGSHAGCSIGEDGPSQMGLEDLAMMRAVAGSTVLYPSDANQTAALMAHLVDLPGISYLRTTRAKTPVLYSATEKFPIGGCKVLRRSDKDVATIVAAGITLHEALDAHARLQESGVSVRVIDLYSVKPVDVKTLRQAARETQGRLIVVEDHWAEGGLADAVLEAFSDEPQPLPVVKRLAVRTLPGSGKPEELLSAAGIDAEHIVQAVMALKDAPGPTDAPEAKASRPRGRKNA</sequence>
<dbReference type="GO" id="GO:0005737">
    <property type="term" value="C:cytoplasm"/>
    <property type="evidence" value="ECO:0007669"/>
    <property type="project" value="UniProtKB-ARBA"/>
</dbReference>
<reference evidence="14 15" key="1">
    <citation type="submission" date="2019-06" db="EMBL/GenBank/DDBJ databases">
        <authorList>
            <person name="Livingstone P."/>
            <person name="Whitworth D."/>
        </authorList>
    </citation>
    <scope>NUCLEOTIDE SEQUENCE [LARGE SCALE GENOMIC DNA]</scope>
    <source>
        <strain evidence="14 15">AM401</strain>
    </source>
</reference>
<evidence type="ECO:0000256" key="12">
    <source>
        <dbReference type="SAM" id="MobiDB-lite"/>
    </source>
</evidence>
<comment type="cofactor">
    <cofactor evidence="3">
        <name>Mg(2+)</name>
        <dbReference type="ChEBI" id="CHEBI:18420"/>
    </cofactor>
</comment>
<keyword evidence="7 14" id="KW-0808">Transferase</keyword>
<evidence type="ECO:0000256" key="8">
    <source>
        <dbReference type="ARBA" id="ARBA00022723"/>
    </source>
</evidence>
<dbReference type="GO" id="GO:0004802">
    <property type="term" value="F:transketolase activity"/>
    <property type="evidence" value="ECO:0007669"/>
    <property type="project" value="UniProtKB-EC"/>
</dbReference>
<dbReference type="GO" id="GO:0046872">
    <property type="term" value="F:metal ion binding"/>
    <property type="evidence" value="ECO:0007669"/>
    <property type="project" value="UniProtKB-KW"/>
</dbReference>
<keyword evidence="11" id="KW-0786">Thiamine pyrophosphate</keyword>
<dbReference type="Pfam" id="PF02779">
    <property type="entry name" value="Transket_pyr"/>
    <property type="match status" value="1"/>
</dbReference>
<accession>A0A540X3M1</accession>
<dbReference type="PROSITE" id="PS00802">
    <property type="entry name" value="TRANSKETOLASE_2"/>
    <property type="match status" value="1"/>
</dbReference>
<dbReference type="InterPro" id="IPR005475">
    <property type="entry name" value="Transketolase-like_Pyr-bd"/>
</dbReference>
<dbReference type="Pfam" id="PF02780">
    <property type="entry name" value="Transketolase_C"/>
    <property type="match status" value="1"/>
</dbReference>
<proteinExistence type="inferred from homology"/>
<dbReference type="FunFam" id="3.40.50.970:FF:000129">
    <property type="entry name" value="Transketolase"/>
    <property type="match status" value="1"/>
</dbReference>
<dbReference type="SMART" id="SM00861">
    <property type="entry name" value="Transket_pyr"/>
    <property type="match status" value="1"/>
</dbReference>
<keyword evidence="10" id="KW-0460">Magnesium</keyword>